<accession>A0ABS9K7D6</accession>
<keyword evidence="3" id="KW-1185">Reference proteome</keyword>
<dbReference type="EMBL" id="JAKLTN010000008">
    <property type="protein sequence ID" value="MCG2579053.1"/>
    <property type="molecule type" value="Genomic_DNA"/>
</dbReference>
<organism evidence="2 3">
    <name type="scientific">Dechloromonas hankyongensis</name>
    <dbReference type="NCBI Taxonomy" id="2908002"/>
    <lineage>
        <taxon>Bacteria</taxon>
        <taxon>Pseudomonadati</taxon>
        <taxon>Pseudomonadota</taxon>
        <taxon>Betaproteobacteria</taxon>
        <taxon>Rhodocyclales</taxon>
        <taxon>Azonexaceae</taxon>
        <taxon>Dechloromonas</taxon>
    </lineage>
</organism>
<protein>
    <submittedName>
        <fullName evidence="2">SgcJ/EcaC family oxidoreductase</fullName>
    </submittedName>
</protein>
<dbReference type="Pfam" id="PF14534">
    <property type="entry name" value="DUF4440"/>
    <property type="match status" value="1"/>
</dbReference>
<dbReference type="NCBIfam" id="TIGR02246">
    <property type="entry name" value="SgcJ/EcaC family oxidoreductase"/>
    <property type="match status" value="1"/>
</dbReference>
<dbReference type="InterPro" id="IPR011944">
    <property type="entry name" value="Steroid_delta5-4_isomerase"/>
</dbReference>
<proteinExistence type="predicted"/>
<dbReference type="InterPro" id="IPR027843">
    <property type="entry name" value="DUF4440"/>
</dbReference>
<evidence type="ECO:0000313" key="2">
    <source>
        <dbReference type="EMBL" id="MCG2579053.1"/>
    </source>
</evidence>
<feature type="domain" description="DUF4440" evidence="1">
    <location>
        <begin position="48"/>
        <end position="158"/>
    </location>
</feature>
<comment type="caution">
    <text evidence="2">The sequence shown here is derived from an EMBL/GenBank/DDBJ whole genome shotgun (WGS) entry which is preliminary data.</text>
</comment>
<dbReference type="Proteomes" id="UP001165384">
    <property type="component" value="Unassembled WGS sequence"/>
</dbReference>
<dbReference type="RefSeq" id="WP_275712496.1">
    <property type="nucleotide sequence ID" value="NZ_JAKLTN010000008.1"/>
</dbReference>
<reference evidence="2" key="1">
    <citation type="submission" date="2022-01" db="EMBL/GenBank/DDBJ databases">
        <authorList>
            <person name="Jo J.-H."/>
            <person name="Im W.-T."/>
        </authorList>
    </citation>
    <scope>NUCLEOTIDE SEQUENCE</scope>
    <source>
        <strain evidence="2">XY25</strain>
    </source>
</reference>
<evidence type="ECO:0000313" key="3">
    <source>
        <dbReference type="Proteomes" id="UP001165384"/>
    </source>
</evidence>
<dbReference type="InterPro" id="IPR032710">
    <property type="entry name" value="NTF2-like_dom_sf"/>
</dbReference>
<dbReference type="SUPFAM" id="SSF54427">
    <property type="entry name" value="NTF2-like"/>
    <property type="match status" value="1"/>
</dbReference>
<name>A0ABS9K7D6_9RHOO</name>
<evidence type="ECO:0000259" key="1">
    <source>
        <dbReference type="Pfam" id="PF14534"/>
    </source>
</evidence>
<sequence>MLHRDNKRRYKWCFDFVVQRHTVADRQLNSHIGFHSKGSHMQNDEQEIRQLVSAWMAASKAVDIETILSLMADDVVFLVTGQPPMRKADFAAAAQAQTGADAPKFDGSSEIHEIKILGDWAFMWQTLRVVITPPGAPSITRAGHTLTILKRQNGKWVLARDANMLAPGSK</sequence>
<gene>
    <name evidence="2" type="ORF">LZ012_18835</name>
</gene>
<dbReference type="Gene3D" id="3.10.450.50">
    <property type="match status" value="1"/>
</dbReference>